<dbReference type="Proteomes" id="UP001315001">
    <property type="component" value="Unassembled WGS sequence"/>
</dbReference>
<keyword evidence="2" id="KW-0964">Secreted</keyword>
<keyword evidence="6" id="KW-0472">Membrane</keyword>
<gene>
    <name evidence="9" type="ORF">JYQ75_11925</name>
</gene>
<dbReference type="Gene3D" id="2.60.40.740">
    <property type="match status" value="1"/>
</dbReference>
<keyword evidence="3 7" id="KW-0732">Signal</keyword>
<keyword evidence="6" id="KW-0812">Transmembrane</keyword>
<dbReference type="NCBIfam" id="TIGR01167">
    <property type="entry name" value="LPXTG_anchor"/>
    <property type="match status" value="1"/>
</dbReference>
<evidence type="ECO:0000313" key="10">
    <source>
        <dbReference type="Proteomes" id="UP001315001"/>
    </source>
</evidence>
<dbReference type="InterPro" id="IPR008966">
    <property type="entry name" value="Adhesion_dom_sf"/>
</dbReference>
<evidence type="ECO:0000259" key="8">
    <source>
        <dbReference type="PROSITE" id="PS50847"/>
    </source>
</evidence>
<dbReference type="InterPro" id="IPR041033">
    <property type="entry name" value="SpaA_PFL_dom_1"/>
</dbReference>
<dbReference type="PROSITE" id="PS50847">
    <property type="entry name" value="GRAM_POS_ANCHORING"/>
    <property type="match status" value="1"/>
</dbReference>
<proteinExistence type="predicted"/>
<feature type="region of interest" description="Disordered" evidence="5">
    <location>
        <begin position="116"/>
        <end position="141"/>
    </location>
</feature>
<dbReference type="InterPro" id="IPR019931">
    <property type="entry name" value="LPXTG_anchor"/>
</dbReference>
<dbReference type="Pfam" id="PF00746">
    <property type="entry name" value="Gram_pos_anchor"/>
    <property type="match status" value="1"/>
</dbReference>
<dbReference type="EMBL" id="JAFIQO010000168">
    <property type="protein sequence ID" value="MBP0058081.1"/>
    <property type="molecule type" value="Genomic_DNA"/>
</dbReference>
<evidence type="ECO:0000256" key="3">
    <source>
        <dbReference type="ARBA" id="ARBA00022729"/>
    </source>
</evidence>
<keyword evidence="1" id="KW-0134">Cell wall</keyword>
<feature type="transmembrane region" description="Helical" evidence="6">
    <location>
        <begin position="503"/>
        <end position="524"/>
    </location>
</feature>
<dbReference type="InterPro" id="IPR048052">
    <property type="entry name" value="FM1-like"/>
</dbReference>
<name>A0ABS3ZL76_9FIRM</name>
<dbReference type="SUPFAM" id="SSF49401">
    <property type="entry name" value="Bacterial adhesins"/>
    <property type="match status" value="1"/>
</dbReference>
<feature type="chain" id="PRO_5047329759" evidence="7">
    <location>
        <begin position="29"/>
        <end position="531"/>
    </location>
</feature>
<keyword evidence="6" id="KW-1133">Transmembrane helix</keyword>
<evidence type="ECO:0000256" key="1">
    <source>
        <dbReference type="ARBA" id="ARBA00022512"/>
    </source>
</evidence>
<feature type="domain" description="Gram-positive cocci surface proteins LPxTG" evidence="8">
    <location>
        <begin position="497"/>
        <end position="531"/>
    </location>
</feature>
<dbReference type="Pfam" id="PF17802">
    <property type="entry name" value="SpaA"/>
    <property type="match status" value="2"/>
</dbReference>
<feature type="signal peptide" evidence="7">
    <location>
        <begin position="1"/>
        <end position="28"/>
    </location>
</feature>
<dbReference type="NCBIfam" id="NF033902">
    <property type="entry name" value="iso_D2_wall_anc"/>
    <property type="match status" value="1"/>
</dbReference>
<evidence type="ECO:0000256" key="2">
    <source>
        <dbReference type="ARBA" id="ARBA00022525"/>
    </source>
</evidence>
<dbReference type="InterPro" id="IPR026466">
    <property type="entry name" value="Fim_isopep_form_D2_dom"/>
</dbReference>
<evidence type="ECO:0000313" key="9">
    <source>
        <dbReference type="EMBL" id="MBP0058081.1"/>
    </source>
</evidence>
<organism evidence="9 10">
    <name type="scientific">Anaerobutyricum soehngenii</name>
    <dbReference type="NCBI Taxonomy" id="105843"/>
    <lineage>
        <taxon>Bacteria</taxon>
        <taxon>Bacillati</taxon>
        <taxon>Bacillota</taxon>
        <taxon>Clostridia</taxon>
        <taxon>Lachnospirales</taxon>
        <taxon>Lachnospiraceae</taxon>
        <taxon>Anaerobutyricum</taxon>
    </lineage>
</organism>
<sequence length="531" mass="57806">MKKLLKQLLAVTTAIMMAITLLPAMANAEPTINPNDTAKGTLTLTKKVPEKNENGGQDPVQGAVFTAYKVATLTPRENGSYSKFELVAPFTTLDVASDTLGNISTKALEDQAKRARDITQTKKDDFTEKENKWTSDPTGENGVTTIGDLPKGYYLVVETTTPDNYVASAPFFISVPMTNDAGNGWTYAISAMPKNEKIPGTEKTANKETVGTNEVVTYTVKGAQVAKYDLTTYTQENLKYWITDTLPEGLTFNNDIKVYNNATKDENGKYNFSDADLLTLGTDYTMATKGEKDKYTFKVELNGEQVTAQEGKSIYVVYSATATNPTIGNTGNTNSASTDYTNNPNGGVHTSPKENTVYSFEIKVNKTGDEKENNEYKKLAGAEFELLNGTNTVLGKGTSGENGLVTFYAVDMDGNVIKENGKKKELKLPEGEYYLKETKAPSGYSLLNSKVKVEISKKADSTGYNYEYKINNEEENKPIEDNGVVTVPIENKKGFTLPTTGGMGTYIFTIGGLVVMAGAVLLLVSSKKKRA</sequence>
<evidence type="ECO:0000256" key="7">
    <source>
        <dbReference type="SAM" id="SignalP"/>
    </source>
</evidence>
<reference evidence="9 10" key="1">
    <citation type="submission" date="2021-02" db="EMBL/GenBank/DDBJ databases">
        <title>Lactate utilizing bacteria of the human gut.</title>
        <authorList>
            <person name="Sheridan P.O."/>
        </authorList>
    </citation>
    <scope>NUCLEOTIDE SEQUENCE [LARGE SCALE GENOMIC DNA]</scope>
    <source>
        <strain evidence="9 10">HTF-83D</strain>
    </source>
</reference>
<evidence type="ECO:0000256" key="4">
    <source>
        <dbReference type="ARBA" id="ARBA00023088"/>
    </source>
</evidence>
<comment type="caution">
    <text evidence="9">The sequence shown here is derived from an EMBL/GenBank/DDBJ whole genome shotgun (WGS) entry which is preliminary data.</text>
</comment>
<dbReference type="NCBIfam" id="TIGR04226">
    <property type="entry name" value="RrgB_K2N_iso_D2"/>
    <property type="match status" value="1"/>
</dbReference>
<protein>
    <submittedName>
        <fullName evidence="9">SpaH/EbpB family LPXTG-anchored major pilin</fullName>
    </submittedName>
</protein>
<keyword evidence="4" id="KW-0572">Peptidoglycan-anchor</keyword>
<accession>A0ABS3ZL76</accession>
<feature type="compositionally biased region" description="Basic and acidic residues" evidence="5">
    <location>
        <begin position="116"/>
        <end position="133"/>
    </location>
</feature>
<dbReference type="Gene3D" id="2.60.40.10">
    <property type="entry name" value="Immunoglobulins"/>
    <property type="match status" value="2"/>
</dbReference>
<keyword evidence="10" id="KW-1185">Reference proteome</keyword>
<evidence type="ECO:0000256" key="6">
    <source>
        <dbReference type="SAM" id="Phobius"/>
    </source>
</evidence>
<dbReference type="RefSeq" id="WP_209293883.1">
    <property type="nucleotide sequence ID" value="NZ_JAFIQO010000168.1"/>
</dbReference>
<evidence type="ECO:0000256" key="5">
    <source>
        <dbReference type="SAM" id="MobiDB-lite"/>
    </source>
</evidence>
<dbReference type="InterPro" id="IPR013783">
    <property type="entry name" value="Ig-like_fold"/>
</dbReference>